<accession>A0A561D637</accession>
<gene>
    <name evidence="2" type="ORF">FB550_108156</name>
</gene>
<dbReference type="InterPro" id="IPR002826">
    <property type="entry name" value="MptE-like"/>
</dbReference>
<evidence type="ECO:0000313" key="3">
    <source>
        <dbReference type="Proteomes" id="UP000319671"/>
    </source>
</evidence>
<keyword evidence="3" id="KW-1185">Reference proteome</keyword>
<proteinExistence type="predicted"/>
<reference evidence="2 3" key="1">
    <citation type="submission" date="2019-06" db="EMBL/GenBank/DDBJ databases">
        <title>Sorghum-associated microbial communities from plants grown in Nebraska, USA.</title>
        <authorList>
            <person name="Schachtman D."/>
        </authorList>
    </citation>
    <scope>NUCLEOTIDE SEQUENCE [LARGE SCALE GENOMIC DNA]</scope>
    <source>
        <strain evidence="2 3">2482</strain>
    </source>
</reference>
<feature type="domain" description="6-hydroxymethylpterin diphosphokinase MptE-like" evidence="1">
    <location>
        <begin position="31"/>
        <end position="186"/>
    </location>
</feature>
<comment type="caution">
    <text evidence="2">The sequence shown here is derived from an EMBL/GenBank/DDBJ whole genome shotgun (WGS) entry which is preliminary data.</text>
</comment>
<name>A0A561D637_9BACI</name>
<dbReference type="Proteomes" id="UP000319671">
    <property type="component" value="Unassembled WGS sequence"/>
</dbReference>
<dbReference type="EMBL" id="VIVN01000008">
    <property type="protein sequence ID" value="TWD98901.1"/>
    <property type="molecule type" value="Genomic_DNA"/>
</dbReference>
<protein>
    <submittedName>
        <fullName evidence="2">Uncharacterized protein DUF115</fullName>
    </submittedName>
</protein>
<organism evidence="2 3">
    <name type="scientific">Neobacillus bataviensis</name>
    <dbReference type="NCBI Taxonomy" id="220685"/>
    <lineage>
        <taxon>Bacteria</taxon>
        <taxon>Bacillati</taxon>
        <taxon>Bacillota</taxon>
        <taxon>Bacilli</taxon>
        <taxon>Bacillales</taxon>
        <taxon>Bacillaceae</taxon>
        <taxon>Neobacillus</taxon>
    </lineage>
</organism>
<evidence type="ECO:0000259" key="1">
    <source>
        <dbReference type="Pfam" id="PF01973"/>
    </source>
</evidence>
<dbReference type="AlphaFoldDB" id="A0A561D637"/>
<sequence>MSQIKKSLLRIYNSLYLVKFNIVNFFSKKNIPLTKNNYKILRLKNKYKGKRCFIIGNGPSLKPEDLERLKGEFTFASNKIYKIFNKTTWRPTFYMVVDPIVLEENAKDINLVEAQKKFTLKVYKKLLNADIYFNNNLNKDKRGTFSTKVMESLYSSGTVSYHMLQIAFYMGFSEVYLIGHDYNYKDAVSRTRDLSFLKMASNSEHYFSQDYFRNDEKKPGQAPDEIYYGMEKAKIVFERSGKKIFNATRVSYLDVFETKDYDSLF</sequence>
<dbReference type="Pfam" id="PF01973">
    <property type="entry name" value="MptE-like"/>
    <property type="match status" value="1"/>
</dbReference>
<evidence type="ECO:0000313" key="2">
    <source>
        <dbReference type="EMBL" id="TWD98901.1"/>
    </source>
</evidence>
<dbReference type="Gene3D" id="3.90.1480.10">
    <property type="entry name" value="Alpha-2,3-sialyltransferase"/>
    <property type="match status" value="1"/>
</dbReference>
<dbReference type="RefSeq" id="WP_186446508.1">
    <property type="nucleotide sequence ID" value="NZ_VIVN01000008.1"/>
</dbReference>